<sequence>MSSRELSIRKGLEQILRPAVESTTLSVTVKLMPGSGKASSVRVTVLWSPARGMTRRRQCCR</sequence>
<organism evidence="1 2">
    <name type="scientific">Dreissena polymorpha</name>
    <name type="common">Zebra mussel</name>
    <name type="synonym">Mytilus polymorpha</name>
    <dbReference type="NCBI Taxonomy" id="45954"/>
    <lineage>
        <taxon>Eukaryota</taxon>
        <taxon>Metazoa</taxon>
        <taxon>Spiralia</taxon>
        <taxon>Lophotrochozoa</taxon>
        <taxon>Mollusca</taxon>
        <taxon>Bivalvia</taxon>
        <taxon>Autobranchia</taxon>
        <taxon>Heteroconchia</taxon>
        <taxon>Euheterodonta</taxon>
        <taxon>Imparidentia</taxon>
        <taxon>Neoheterodontei</taxon>
        <taxon>Myida</taxon>
        <taxon>Dreissenoidea</taxon>
        <taxon>Dreissenidae</taxon>
        <taxon>Dreissena</taxon>
    </lineage>
</organism>
<comment type="caution">
    <text evidence="1">The sequence shown here is derived from an EMBL/GenBank/DDBJ whole genome shotgun (WGS) entry which is preliminary data.</text>
</comment>
<evidence type="ECO:0000313" key="2">
    <source>
        <dbReference type="Proteomes" id="UP000828390"/>
    </source>
</evidence>
<reference evidence="1" key="2">
    <citation type="submission" date="2020-11" db="EMBL/GenBank/DDBJ databases">
        <authorList>
            <person name="McCartney M.A."/>
            <person name="Auch B."/>
            <person name="Kono T."/>
            <person name="Mallez S."/>
            <person name="Becker A."/>
            <person name="Gohl D.M."/>
            <person name="Silverstein K.A.T."/>
            <person name="Koren S."/>
            <person name="Bechman K.B."/>
            <person name="Herman A."/>
            <person name="Abrahante J.E."/>
            <person name="Garbe J."/>
        </authorList>
    </citation>
    <scope>NUCLEOTIDE SEQUENCE</scope>
    <source>
        <strain evidence="1">Duluth1</strain>
        <tissue evidence="1">Whole animal</tissue>
    </source>
</reference>
<reference evidence="1" key="1">
    <citation type="journal article" date="2019" name="bioRxiv">
        <title>The Genome of the Zebra Mussel, Dreissena polymorpha: A Resource for Invasive Species Research.</title>
        <authorList>
            <person name="McCartney M.A."/>
            <person name="Auch B."/>
            <person name="Kono T."/>
            <person name="Mallez S."/>
            <person name="Zhang Y."/>
            <person name="Obille A."/>
            <person name="Becker A."/>
            <person name="Abrahante J.E."/>
            <person name="Garbe J."/>
            <person name="Badalamenti J.P."/>
            <person name="Herman A."/>
            <person name="Mangelson H."/>
            <person name="Liachko I."/>
            <person name="Sullivan S."/>
            <person name="Sone E.D."/>
            <person name="Koren S."/>
            <person name="Silverstein K.A.T."/>
            <person name="Beckman K.B."/>
            <person name="Gohl D.M."/>
        </authorList>
    </citation>
    <scope>NUCLEOTIDE SEQUENCE</scope>
    <source>
        <strain evidence="1">Duluth1</strain>
        <tissue evidence="1">Whole animal</tissue>
    </source>
</reference>
<keyword evidence="2" id="KW-1185">Reference proteome</keyword>
<dbReference type="AlphaFoldDB" id="A0A9D4BIA1"/>
<dbReference type="Proteomes" id="UP000828390">
    <property type="component" value="Unassembled WGS sequence"/>
</dbReference>
<protein>
    <submittedName>
        <fullName evidence="1">Uncharacterized protein</fullName>
    </submittedName>
</protein>
<accession>A0A9D4BIA1</accession>
<dbReference type="EMBL" id="JAIWYP010000016">
    <property type="protein sequence ID" value="KAH3694493.1"/>
    <property type="molecule type" value="Genomic_DNA"/>
</dbReference>
<evidence type="ECO:0000313" key="1">
    <source>
        <dbReference type="EMBL" id="KAH3694493.1"/>
    </source>
</evidence>
<gene>
    <name evidence="1" type="ORF">DPMN_081933</name>
</gene>
<proteinExistence type="predicted"/>
<name>A0A9D4BIA1_DREPO</name>